<dbReference type="EnsemblMetazoa" id="XM_022816413">
    <property type="protein sequence ID" value="XP_022672148"/>
    <property type="gene ID" value="LOC111254943"/>
</dbReference>
<dbReference type="PANTHER" id="PTHR28633:SF1">
    <property type="entry name" value="BLOC-2 COMPLEX MEMBER HPS3"/>
    <property type="match status" value="1"/>
</dbReference>
<dbReference type="Proteomes" id="UP000594260">
    <property type="component" value="Unplaced"/>
</dbReference>
<dbReference type="AlphaFoldDB" id="A0A7M7L0R1"/>
<evidence type="ECO:0000313" key="2">
    <source>
        <dbReference type="Proteomes" id="UP000594260"/>
    </source>
</evidence>
<dbReference type="RefSeq" id="XP_022672150.1">
    <property type="nucleotide sequence ID" value="XM_022816415.1"/>
</dbReference>
<organism evidence="1 2">
    <name type="scientific">Varroa destructor</name>
    <name type="common">Honeybee mite</name>
    <dbReference type="NCBI Taxonomy" id="109461"/>
    <lineage>
        <taxon>Eukaryota</taxon>
        <taxon>Metazoa</taxon>
        <taxon>Ecdysozoa</taxon>
        <taxon>Arthropoda</taxon>
        <taxon>Chelicerata</taxon>
        <taxon>Arachnida</taxon>
        <taxon>Acari</taxon>
        <taxon>Parasitiformes</taxon>
        <taxon>Mesostigmata</taxon>
        <taxon>Gamasina</taxon>
        <taxon>Dermanyssoidea</taxon>
        <taxon>Varroidae</taxon>
        <taxon>Varroa</taxon>
    </lineage>
</organism>
<protein>
    <submittedName>
        <fullName evidence="1">Uncharacterized protein</fullName>
    </submittedName>
</protein>
<proteinExistence type="predicted"/>
<dbReference type="OrthoDB" id="10255480at2759"/>
<dbReference type="RefSeq" id="XP_022672147.1">
    <property type="nucleotide sequence ID" value="XM_022816412.1"/>
</dbReference>
<reference evidence="1" key="1">
    <citation type="submission" date="2021-01" db="UniProtKB">
        <authorList>
            <consortium name="EnsemblMetazoa"/>
        </authorList>
    </citation>
    <scope>IDENTIFICATION</scope>
</reference>
<dbReference type="KEGG" id="vde:111254943"/>
<dbReference type="GO" id="GO:0005737">
    <property type="term" value="C:cytoplasm"/>
    <property type="evidence" value="ECO:0007669"/>
    <property type="project" value="TreeGrafter"/>
</dbReference>
<dbReference type="InParanoid" id="A0A7M7L0R1"/>
<dbReference type="RefSeq" id="XP_022672148.1">
    <property type="nucleotide sequence ID" value="XM_022816413.1"/>
</dbReference>
<dbReference type="EnsemblMetazoa" id="XM_022816415">
    <property type="protein sequence ID" value="XP_022672150"/>
    <property type="gene ID" value="LOC111254943"/>
</dbReference>
<dbReference type="EnsemblMetazoa" id="XM_022816414">
    <property type="protein sequence ID" value="XP_022672149"/>
    <property type="gene ID" value="LOC111254943"/>
</dbReference>
<dbReference type="GeneID" id="111254943"/>
<dbReference type="RefSeq" id="XP_022672149.1">
    <property type="nucleotide sequence ID" value="XM_022816414.1"/>
</dbReference>
<dbReference type="PANTHER" id="PTHR28633">
    <property type="entry name" value="HERMANSKY-PUDLAK SYNDROME 3 PROTEIN"/>
    <property type="match status" value="1"/>
</dbReference>
<dbReference type="EnsemblMetazoa" id="XM_022816412">
    <property type="protein sequence ID" value="XP_022672147"/>
    <property type="gene ID" value="LOC111254943"/>
</dbReference>
<dbReference type="InterPro" id="IPR017216">
    <property type="entry name" value="HPS3"/>
</dbReference>
<accession>A0A7M7L0R1</accession>
<sequence length="729" mass="81458">MSEGGTLIPEYTANSVLTECVHHTKMEITENSYNFTAHNVFTLPVNTDKVFVAPDKLLVTSLTKLSISVHDLGSKGSVTHELDTQGVVLWAEYCAVNNHVATIEDRILYVYQLWWLPDLKVKALGIADCAAWCSSSGRLAVSDGHLVIVYEDLLPLFEFTNLTGIKDIALCENVLALQTSTHVLVVNLHEEKYPTPDNEVIWNFDQEDLIINADELASPIKIDKAAMQSEIPKDLKETYLPDRPIYGLNIKVKHLCNDRVYQPKVLLLKRMQPTFMSLIAYRSCVKQPIPNPLAPITGKLDYVNLIVADQINCELFCVQGAYGRGSVSFTERAESIAVDECFMHVLKTGSLETYALPLPGLSSNWVPYRLSQHRMNMKNLLMSRDHLVVLSSREMGDMTVYSLLKPTTSEFFDDVRTSRAGPTLERAKNIVRLQFRIHGESCSRRLLALYEDIEKSQLAMTVEDLLHGNVEAQKLSDIMAKTDISLILKKGLLTDLGEKLLNLHPEIFEVILAKSNYISPKVLRVQIAKANPKMAVLIAQYVCSHLGRIEGTKLHRKLLQNSVPLWAYEVHPFNGSTPEIHCRGSSPCNCLRCSGGLLYAAVVVSSAPIDIRFTHILPTILEEAPDILKLACMLPMGKSSAANPADYATVTENIIKTVRPYTRKNEPVTPHLLTVLSDVLTLADFLKCIPEGSPALMPWVQNGLMRQKAQKLKLEIVKFGEDELRPLIP</sequence>
<name>A0A7M7L0R1_VARDE</name>
<keyword evidence="2" id="KW-1185">Reference proteome</keyword>
<evidence type="ECO:0000313" key="1">
    <source>
        <dbReference type="EnsemblMetazoa" id="XP_022672149"/>
    </source>
</evidence>